<evidence type="ECO:0000313" key="2">
    <source>
        <dbReference type="EMBL" id="JAD36834.1"/>
    </source>
</evidence>
<protein>
    <submittedName>
        <fullName evidence="2">Uncharacterized protein</fullName>
    </submittedName>
</protein>
<organism evidence="2">
    <name type="scientific">Arundo donax</name>
    <name type="common">Giant reed</name>
    <name type="synonym">Donax arundinaceus</name>
    <dbReference type="NCBI Taxonomy" id="35708"/>
    <lineage>
        <taxon>Eukaryota</taxon>
        <taxon>Viridiplantae</taxon>
        <taxon>Streptophyta</taxon>
        <taxon>Embryophyta</taxon>
        <taxon>Tracheophyta</taxon>
        <taxon>Spermatophyta</taxon>
        <taxon>Magnoliopsida</taxon>
        <taxon>Liliopsida</taxon>
        <taxon>Poales</taxon>
        <taxon>Poaceae</taxon>
        <taxon>PACMAD clade</taxon>
        <taxon>Arundinoideae</taxon>
        <taxon>Arundineae</taxon>
        <taxon>Arundo</taxon>
    </lineage>
</organism>
<reference evidence="2" key="2">
    <citation type="journal article" date="2015" name="Data Brief">
        <title>Shoot transcriptome of the giant reed, Arundo donax.</title>
        <authorList>
            <person name="Barrero R.A."/>
            <person name="Guerrero F.D."/>
            <person name="Moolhuijzen P."/>
            <person name="Goolsby J.A."/>
            <person name="Tidwell J."/>
            <person name="Bellgard S.E."/>
            <person name="Bellgard M.I."/>
        </authorList>
    </citation>
    <scope>NUCLEOTIDE SEQUENCE</scope>
    <source>
        <tissue evidence="2">Shoot tissue taken approximately 20 cm above the soil surface</tissue>
    </source>
</reference>
<keyword evidence="1" id="KW-0472">Membrane</keyword>
<reference evidence="2" key="1">
    <citation type="submission" date="2014-09" db="EMBL/GenBank/DDBJ databases">
        <authorList>
            <person name="Magalhaes I.L.F."/>
            <person name="Oliveira U."/>
            <person name="Santos F.R."/>
            <person name="Vidigal T.H.D.A."/>
            <person name="Brescovit A.D."/>
            <person name="Santos A.J."/>
        </authorList>
    </citation>
    <scope>NUCLEOTIDE SEQUENCE</scope>
    <source>
        <tissue evidence="2">Shoot tissue taken approximately 20 cm above the soil surface</tissue>
    </source>
</reference>
<evidence type="ECO:0000256" key="1">
    <source>
        <dbReference type="SAM" id="Phobius"/>
    </source>
</evidence>
<sequence>MQKIGWGIGITTVLLLFHLSGRDIFIKKIKKKNSIWNTERKLDGELGSMLAQGIRSEVFYCIYA</sequence>
<keyword evidence="1" id="KW-1133">Transmembrane helix</keyword>
<dbReference type="EMBL" id="GBRH01261061">
    <property type="protein sequence ID" value="JAD36834.1"/>
    <property type="molecule type" value="Transcribed_RNA"/>
</dbReference>
<feature type="transmembrane region" description="Helical" evidence="1">
    <location>
        <begin position="6"/>
        <end position="25"/>
    </location>
</feature>
<dbReference type="AlphaFoldDB" id="A0A0A8ZBN0"/>
<proteinExistence type="predicted"/>
<accession>A0A0A8ZBN0</accession>
<name>A0A0A8ZBN0_ARUDO</name>
<keyword evidence="1" id="KW-0812">Transmembrane</keyword>